<sequence>MFWQMTVCASVSSLYDSGDFSSFMIDEKHPADGEALKDFDSLNPDFASDARNLITMDCVKSEYIMLSMIILGLSSPGNDIDMYLQPLIAELNELWEVGMETYDIVTNQTFMMRAAVLWTISDFPALVMLSEWSTKGKWACPTCNHNTYSQYLKHSHKMCYLSHRAFLPHDHPYRREKSPLMRRKGYFLVL</sequence>
<keyword evidence="2" id="KW-1185">Reference proteome</keyword>
<dbReference type="EMBL" id="JBANQN010000003">
    <property type="protein sequence ID" value="KAK6793962.1"/>
    <property type="molecule type" value="Genomic_DNA"/>
</dbReference>
<accession>A0AAN8YIV3</accession>
<reference evidence="1 2" key="1">
    <citation type="submission" date="2024-02" db="EMBL/GenBank/DDBJ databases">
        <title>de novo genome assembly of Solanum bulbocastanum strain 11H21.</title>
        <authorList>
            <person name="Hosaka A.J."/>
        </authorList>
    </citation>
    <scope>NUCLEOTIDE SEQUENCE [LARGE SCALE GENOMIC DNA]</scope>
    <source>
        <tissue evidence="1">Young leaves</tissue>
    </source>
</reference>
<proteinExistence type="predicted"/>
<organism evidence="1 2">
    <name type="scientific">Solanum bulbocastanum</name>
    <name type="common">Wild potato</name>
    <dbReference type="NCBI Taxonomy" id="147425"/>
    <lineage>
        <taxon>Eukaryota</taxon>
        <taxon>Viridiplantae</taxon>
        <taxon>Streptophyta</taxon>
        <taxon>Embryophyta</taxon>
        <taxon>Tracheophyta</taxon>
        <taxon>Spermatophyta</taxon>
        <taxon>Magnoliopsida</taxon>
        <taxon>eudicotyledons</taxon>
        <taxon>Gunneridae</taxon>
        <taxon>Pentapetalae</taxon>
        <taxon>asterids</taxon>
        <taxon>lamiids</taxon>
        <taxon>Solanales</taxon>
        <taxon>Solanaceae</taxon>
        <taxon>Solanoideae</taxon>
        <taxon>Solaneae</taxon>
        <taxon>Solanum</taxon>
    </lineage>
</organism>
<dbReference type="InterPro" id="IPR004242">
    <property type="entry name" value="Transposase_21"/>
</dbReference>
<dbReference type="PANTHER" id="PTHR10775">
    <property type="entry name" value="OS08G0208400 PROTEIN"/>
    <property type="match status" value="1"/>
</dbReference>
<dbReference type="Pfam" id="PF02992">
    <property type="entry name" value="Transposase_21"/>
    <property type="match status" value="1"/>
</dbReference>
<evidence type="ECO:0000313" key="2">
    <source>
        <dbReference type="Proteomes" id="UP001371456"/>
    </source>
</evidence>
<protein>
    <submittedName>
        <fullName evidence="1">Uncharacterized protein</fullName>
    </submittedName>
</protein>
<comment type="caution">
    <text evidence="1">The sequence shown here is derived from an EMBL/GenBank/DDBJ whole genome shotgun (WGS) entry which is preliminary data.</text>
</comment>
<dbReference type="AlphaFoldDB" id="A0AAN8YIV3"/>
<dbReference type="Proteomes" id="UP001371456">
    <property type="component" value="Unassembled WGS sequence"/>
</dbReference>
<evidence type="ECO:0000313" key="1">
    <source>
        <dbReference type="EMBL" id="KAK6793962.1"/>
    </source>
</evidence>
<dbReference type="PANTHER" id="PTHR10775:SF172">
    <property type="entry name" value="TNP2, PARTIAL"/>
    <property type="match status" value="1"/>
</dbReference>
<gene>
    <name evidence="1" type="ORF">RDI58_007415</name>
</gene>
<name>A0AAN8YIV3_SOLBU</name>